<dbReference type="InterPro" id="IPR010870">
    <property type="entry name" value="Porin_O/P"/>
</dbReference>
<keyword evidence="1" id="KW-0175">Coiled coil</keyword>
<evidence type="ECO:0000256" key="3">
    <source>
        <dbReference type="SAM" id="SignalP"/>
    </source>
</evidence>
<feature type="region of interest" description="Disordered" evidence="2">
    <location>
        <begin position="25"/>
        <end position="62"/>
    </location>
</feature>
<name>A0A429VCB7_9SPHN</name>
<reference evidence="4 5" key="1">
    <citation type="submission" date="2018-12" db="EMBL/GenBank/DDBJ databases">
        <title>Sphingomonas sp. HMF7854 Genome sequencing and assembly.</title>
        <authorList>
            <person name="Cha I."/>
            <person name="Kang H."/>
            <person name="Kim H."/>
            <person name="Kang J."/>
            <person name="Joh K."/>
        </authorList>
    </citation>
    <scope>NUCLEOTIDE SEQUENCE [LARGE SCALE GENOMIC DNA]</scope>
    <source>
        <strain evidence="4 5">HMF7854</strain>
    </source>
</reference>
<gene>
    <name evidence="4" type="ORF">HMF7854_12330</name>
</gene>
<dbReference type="OrthoDB" id="9807854at2"/>
<feature type="chain" id="PRO_5019009987" evidence="3">
    <location>
        <begin position="22"/>
        <end position="511"/>
    </location>
</feature>
<dbReference type="Gene3D" id="2.40.160.10">
    <property type="entry name" value="Porin"/>
    <property type="match status" value="1"/>
</dbReference>
<sequence>MMNNLLLAGASALVLANQALAQPASRPPVAEAPSPNDQPTVPPTSAPSFGSDGSGLDTLVPADNEATAPAPALAPTGNPVLDRLNALETRVRQLEARNAQLEQQAELNQDRLQTVETRSAKQSQWGWAPSTSDTAGNFTFKPRGVIDADFAHFDERRGGYDYNDGTGFRRARLGFEGTAFKWFNYRLEVDFAGNVVTLTDAYVQYSKIPKLLLTVGQHKAPFGLESNNSDNYNLFLERGMFTNAFGNAGAERRIGVSAAWAPRETINVAGGVFGDNESVGRSTATSVTNTPDESWGFNGRATWEPLFDSGRIIHLGVASYYRRSLKSGDTADAVRLTERPNIRIDNGNIADSGVITGVRDLTYAGAEAAAVFGPFTAFGEAGRLWAKRPTLGDAHFTGAYAALSYLLTGETRPFKSGNFDRVRPAHELGKDGLGAFEVAARYDWLDLAGTPVGARAGNRARSLTLGLNWYLNPYLKLMTNVIHFWGDNTPLDPVGNVTKGDVLATRLHLDF</sequence>
<protein>
    <submittedName>
        <fullName evidence="4">Porin</fullName>
    </submittedName>
</protein>
<evidence type="ECO:0000256" key="1">
    <source>
        <dbReference type="SAM" id="Coils"/>
    </source>
</evidence>
<accession>A0A429VCB7</accession>
<evidence type="ECO:0000313" key="4">
    <source>
        <dbReference type="EMBL" id="RST31537.1"/>
    </source>
</evidence>
<dbReference type="Proteomes" id="UP000274661">
    <property type="component" value="Unassembled WGS sequence"/>
</dbReference>
<keyword evidence="3" id="KW-0732">Signal</keyword>
<organism evidence="4 5">
    <name type="scientific">Sphingomonas ginkgonis</name>
    <dbReference type="NCBI Taxonomy" id="2315330"/>
    <lineage>
        <taxon>Bacteria</taxon>
        <taxon>Pseudomonadati</taxon>
        <taxon>Pseudomonadota</taxon>
        <taxon>Alphaproteobacteria</taxon>
        <taxon>Sphingomonadales</taxon>
        <taxon>Sphingomonadaceae</taxon>
        <taxon>Sphingomonas</taxon>
    </lineage>
</organism>
<dbReference type="Pfam" id="PF07396">
    <property type="entry name" value="Porin_O_P"/>
    <property type="match status" value="1"/>
</dbReference>
<dbReference type="EMBL" id="RWJF01000001">
    <property type="protein sequence ID" value="RST31537.1"/>
    <property type="molecule type" value="Genomic_DNA"/>
</dbReference>
<feature type="signal peptide" evidence="3">
    <location>
        <begin position="1"/>
        <end position="21"/>
    </location>
</feature>
<keyword evidence="5" id="KW-1185">Reference proteome</keyword>
<evidence type="ECO:0000256" key="2">
    <source>
        <dbReference type="SAM" id="MobiDB-lite"/>
    </source>
</evidence>
<proteinExistence type="predicted"/>
<feature type="coiled-coil region" evidence="1">
    <location>
        <begin position="84"/>
        <end position="118"/>
    </location>
</feature>
<dbReference type="InterPro" id="IPR023614">
    <property type="entry name" value="Porin_dom_sf"/>
</dbReference>
<dbReference type="AlphaFoldDB" id="A0A429VCB7"/>
<evidence type="ECO:0000313" key="5">
    <source>
        <dbReference type="Proteomes" id="UP000274661"/>
    </source>
</evidence>
<comment type="caution">
    <text evidence="4">The sequence shown here is derived from an EMBL/GenBank/DDBJ whole genome shotgun (WGS) entry which is preliminary data.</text>
</comment>
<dbReference type="SUPFAM" id="SSF56935">
    <property type="entry name" value="Porins"/>
    <property type="match status" value="1"/>
</dbReference>